<accession>A0A6G0WN23</accession>
<proteinExistence type="predicted"/>
<organism evidence="1 2">
    <name type="scientific">Aphanomyces euteiches</name>
    <dbReference type="NCBI Taxonomy" id="100861"/>
    <lineage>
        <taxon>Eukaryota</taxon>
        <taxon>Sar</taxon>
        <taxon>Stramenopiles</taxon>
        <taxon>Oomycota</taxon>
        <taxon>Saprolegniomycetes</taxon>
        <taxon>Saprolegniales</taxon>
        <taxon>Verrucalvaceae</taxon>
        <taxon>Aphanomyces</taxon>
    </lineage>
</organism>
<evidence type="ECO:0000313" key="1">
    <source>
        <dbReference type="EMBL" id="KAF0728762.1"/>
    </source>
</evidence>
<dbReference type="AlphaFoldDB" id="A0A6G0WN23"/>
<protein>
    <recommendedName>
        <fullName evidence="3">PH domain-containing protein</fullName>
    </recommendedName>
</protein>
<comment type="caution">
    <text evidence="1">The sequence shown here is derived from an EMBL/GenBank/DDBJ whole genome shotgun (WGS) entry which is preliminary data.</text>
</comment>
<name>A0A6G0WN23_9STRA</name>
<evidence type="ECO:0000313" key="2">
    <source>
        <dbReference type="Proteomes" id="UP000481153"/>
    </source>
</evidence>
<dbReference type="EMBL" id="VJMJ01000173">
    <property type="protein sequence ID" value="KAF0728762.1"/>
    <property type="molecule type" value="Genomic_DNA"/>
</dbReference>
<gene>
    <name evidence="1" type="ORF">Ae201684_013505</name>
</gene>
<reference evidence="1 2" key="1">
    <citation type="submission" date="2019-07" db="EMBL/GenBank/DDBJ databases">
        <title>Genomics analysis of Aphanomyces spp. identifies a new class of oomycete effector associated with host adaptation.</title>
        <authorList>
            <person name="Gaulin E."/>
        </authorList>
    </citation>
    <scope>NUCLEOTIDE SEQUENCE [LARGE SCALE GENOMIC DNA]</scope>
    <source>
        <strain evidence="1 2">ATCC 201684</strain>
    </source>
</reference>
<dbReference type="Proteomes" id="UP000481153">
    <property type="component" value="Unassembled WGS sequence"/>
</dbReference>
<evidence type="ECO:0008006" key="3">
    <source>
        <dbReference type="Google" id="ProtNLM"/>
    </source>
</evidence>
<dbReference type="VEuPathDB" id="FungiDB:AeMF1_006968"/>
<sequence>MSKTMSKTVSKTDKKISSLLCVQESKWIIGKFFKERIWTLQQRTLTITTDDRFKFTFVSIKQGCAWPGVRFGIQVETTDGKWLRAMTPTKAQWAMWLQAFQDLSAPQDVSTSPVKVRFCDQVKVHRIPTFEEDDDNESLTATSSDEDDIYVFA</sequence>
<keyword evidence="2" id="KW-1185">Reference proteome</keyword>